<dbReference type="EMBL" id="JASGXD010000009">
    <property type="protein sequence ID" value="KAK6003742.1"/>
    <property type="molecule type" value="Genomic_DNA"/>
</dbReference>
<evidence type="ECO:0000313" key="1">
    <source>
        <dbReference type="EMBL" id="KAK6003742.1"/>
    </source>
</evidence>
<organism evidence="1 2">
    <name type="scientific">Aureobasidium pullulans</name>
    <name type="common">Black yeast</name>
    <name type="synonym">Pullularia pullulans</name>
    <dbReference type="NCBI Taxonomy" id="5580"/>
    <lineage>
        <taxon>Eukaryota</taxon>
        <taxon>Fungi</taxon>
        <taxon>Dikarya</taxon>
        <taxon>Ascomycota</taxon>
        <taxon>Pezizomycotina</taxon>
        <taxon>Dothideomycetes</taxon>
        <taxon>Dothideomycetidae</taxon>
        <taxon>Dothideales</taxon>
        <taxon>Saccotheciaceae</taxon>
        <taxon>Aureobasidium</taxon>
    </lineage>
</organism>
<proteinExistence type="predicted"/>
<protein>
    <recommendedName>
        <fullName evidence="3">Up-regulated during septation protein 1 domain-containing protein</fullName>
    </recommendedName>
</protein>
<evidence type="ECO:0000313" key="2">
    <source>
        <dbReference type="Proteomes" id="UP001341245"/>
    </source>
</evidence>
<gene>
    <name evidence="1" type="ORF">QM012_009513</name>
</gene>
<name>A0ABR0THY5_AURPU</name>
<accession>A0ABR0THY5</accession>
<evidence type="ECO:0008006" key="3">
    <source>
        <dbReference type="Google" id="ProtNLM"/>
    </source>
</evidence>
<sequence>MTHSSSPKSRILIRSNSCLTSSKPRHISLAHSTLITIHETPQHKDDPPKPTRMPRVRSCDSLCQRATDKILPHLPQPDDQTKDLDSTGPLKLDVLIDTTGPASSEVKIKQQTETETIHCTITAAEAAWQDHLLKDQKVRKWKLCTSLQIALDQHDALLTDAKRSSVKHECLASLLDDITGSNQRLRYLHQRTAEQSHILDQRTKQLNNASKLILTYNEGLITET</sequence>
<dbReference type="Proteomes" id="UP001341245">
    <property type="component" value="Unassembled WGS sequence"/>
</dbReference>
<comment type="caution">
    <text evidence="1">The sequence shown here is derived from an EMBL/GenBank/DDBJ whole genome shotgun (WGS) entry which is preliminary data.</text>
</comment>
<keyword evidence="2" id="KW-1185">Reference proteome</keyword>
<reference evidence="1 2" key="1">
    <citation type="submission" date="2023-11" db="EMBL/GenBank/DDBJ databases">
        <title>Draft genome sequence and annotation of the polyextremotolerant black yeast-like fungus Aureobasidium pullulans NRRL 62042.</title>
        <authorList>
            <person name="Dielentheis-Frenken M.R.E."/>
            <person name="Wibberg D."/>
            <person name="Blank L.M."/>
            <person name="Tiso T."/>
        </authorList>
    </citation>
    <scope>NUCLEOTIDE SEQUENCE [LARGE SCALE GENOMIC DNA]</scope>
    <source>
        <strain evidence="1 2">NRRL 62042</strain>
    </source>
</reference>